<dbReference type="Gene3D" id="3.30.70.330">
    <property type="match status" value="3"/>
</dbReference>
<dbReference type="InterPro" id="IPR035979">
    <property type="entry name" value="RBD_domain_sf"/>
</dbReference>
<feature type="compositionally biased region" description="Low complexity" evidence="2">
    <location>
        <begin position="160"/>
        <end position="172"/>
    </location>
</feature>
<evidence type="ECO:0000259" key="3">
    <source>
        <dbReference type="PROSITE" id="PS50102"/>
    </source>
</evidence>
<evidence type="ECO:0000313" key="4">
    <source>
        <dbReference type="EMBL" id="KAL3791200.1"/>
    </source>
</evidence>
<dbReference type="AlphaFoldDB" id="A0ABD3PSU2"/>
<evidence type="ECO:0000256" key="1">
    <source>
        <dbReference type="PROSITE-ProRule" id="PRU00176"/>
    </source>
</evidence>
<dbReference type="CDD" id="cd12285">
    <property type="entry name" value="RRM3_RBM39_like"/>
    <property type="match status" value="1"/>
</dbReference>
<dbReference type="EMBL" id="JALLPJ020000470">
    <property type="protein sequence ID" value="KAL3791200.1"/>
    <property type="molecule type" value="Genomic_DNA"/>
</dbReference>
<feature type="compositionally biased region" description="Basic residues" evidence="2">
    <location>
        <begin position="14"/>
        <end position="24"/>
    </location>
</feature>
<gene>
    <name evidence="4" type="ORF">ACHAWO_013631</name>
</gene>
<accession>A0ABD3PSU2</accession>
<evidence type="ECO:0000256" key="2">
    <source>
        <dbReference type="SAM" id="MobiDB-lite"/>
    </source>
</evidence>
<evidence type="ECO:0000313" key="5">
    <source>
        <dbReference type="Proteomes" id="UP001530400"/>
    </source>
</evidence>
<keyword evidence="1" id="KW-0694">RNA-binding</keyword>
<feature type="region of interest" description="Disordered" evidence="2">
    <location>
        <begin position="1"/>
        <end position="227"/>
    </location>
</feature>
<dbReference type="PANTHER" id="PTHR48036">
    <property type="entry name" value="SPLICING FACTOR (PAD-1), PUTATIVE (AFU_ORTHOLOGUE AFUA_1G15810)-RELATED"/>
    <property type="match status" value="1"/>
</dbReference>
<feature type="domain" description="RRM" evidence="3">
    <location>
        <begin position="545"/>
        <end position="629"/>
    </location>
</feature>
<organism evidence="4 5">
    <name type="scientific">Cyclotella atomus</name>
    <dbReference type="NCBI Taxonomy" id="382360"/>
    <lineage>
        <taxon>Eukaryota</taxon>
        <taxon>Sar</taxon>
        <taxon>Stramenopiles</taxon>
        <taxon>Ochrophyta</taxon>
        <taxon>Bacillariophyta</taxon>
        <taxon>Coscinodiscophyceae</taxon>
        <taxon>Thalassiosirophycidae</taxon>
        <taxon>Stephanodiscales</taxon>
        <taxon>Stephanodiscaceae</taxon>
        <taxon>Cyclotella</taxon>
    </lineage>
</organism>
<dbReference type="InterPro" id="IPR012677">
    <property type="entry name" value="Nucleotide-bd_a/b_plait_sf"/>
</dbReference>
<dbReference type="SUPFAM" id="SSF54928">
    <property type="entry name" value="RNA-binding domain, RBD"/>
    <property type="match status" value="3"/>
</dbReference>
<dbReference type="GO" id="GO:0003723">
    <property type="term" value="F:RNA binding"/>
    <property type="evidence" value="ECO:0007669"/>
    <property type="project" value="UniProtKB-UniRule"/>
</dbReference>
<dbReference type="Proteomes" id="UP001530400">
    <property type="component" value="Unassembled WGS sequence"/>
</dbReference>
<protein>
    <recommendedName>
        <fullName evidence="3">RRM domain-containing protein</fullName>
    </recommendedName>
</protein>
<feature type="domain" description="RRM" evidence="3">
    <location>
        <begin position="230"/>
        <end position="314"/>
    </location>
</feature>
<feature type="compositionally biased region" description="Basic and acidic residues" evidence="2">
    <location>
        <begin position="40"/>
        <end position="83"/>
    </location>
</feature>
<dbReference type="InterPro" id="IPR006509">
    <property type="entry name" value="RBM39_SF"/>
</dbReference>
<feature type="compositionally biased region" description="Basic residues" evidence="2">
    <location>
        <begin position="84"/>
        <end position="93"/>
    </location>
</feature>
<proteinExistence type="predicted"/>
<dbReference type="Pfam" id="PF00076">
    <property type="entry name" value="RRM_1"/>
    <property type="match status" value="1"/>
</dbReference>
<feature type="compositionally biased region" description="Polar residues" evidence="2">
    <location>
        <begin position="119"/>
        <end position="129"/>
    </location>
</feature>
<keyword evidence="5" id="KW-1185">Reference proteome</keyword>
<reference evidence="4 5" key="1">
    <citation type="submission" date="2024-10" db="EMBL/GenBank/DDBJ databases">
        <title>Updated reference genomes for cyclostephanoid diatoms.</title>
        <authorList>
            <person name="Roberts W.R."/>
            <person name="Alverson A.J."/>
        </authorList>
    </citation>
    <scope>NUCLEOTIDE SEQUENCE [LARGE SCALE GENOMIC DNA]</scope>
    <source>
        <strain evidence="4 5">AJA010-31</strain>
    </source>
</reference>
<sequence>MDEESRLREELTKKKLINKQLKRKQSGEMDEAASGGSPSAKDKKDDRRSNGRDKDRDGDKKNEKERNGDKSEKERNGDSNKGGEKRRRRRKRPRREDRRGGDYHYNAPPRDNRDYYSSGYGNTRGDSYYNNRNRRDPPRWRPPPGRGRDNYDNYPRGRGRSFSRSVSYSRSRSNSRGRRYSSDEDDSRSSYSSRSCSLSRGRSYSRSPDTKKRSPSPPEPEVDQSTKDVRTIFVSSLVMKATESDIRRYFRKYLGGPKWSVREVILLRDRRTGRHKGGCYVELATLGLVDKALGANGVVPDFQRFPISVKRSEAEKNDFGPLVCNVSGGNVQYTADGRKIEAQKVYVGSIEQGVTQAQLYALFEGFGALEKVLLQTDTTTGISKGFAFLSYKVCGCDPKDANLAIQTMSGQLVAGQALKTGWANLQSAAAGVEEIRSNDFPPDADEKIKKVNATLVELTGSGLATLNGAPVTAASLGVLPTSQLQSVAEAALEAALGGAAATLPIPAAIAQPAPAATQPTIASIYAPAPAAVDAKIVGRLDNPSKHILVHNMFDKDEETDQGWDNDIRLDFEDECQQYGKISSVIVMSKDPGGKIYATFETVDGAMNCAKSLAGRWFDKRQLRVEFVDDVPSSA</sequence>
<feature type="compositionally biased region" description="Basic and acidic residues" evidence="2">
    <location>
        <begin position="1"/>
        <end position="13"/>
    </location>
</feature>
<dbReference type="InterPro" id="IPR000504">
    <property type="entry name" value="RRM_dom"/>
</dbReference>
<name>A0ABD3PSU2_9STRA</name>
<dbReference type="SMART" id="SM00360">
    <property type="entry name" value="RRM"/>
    <property type="match status" value="3"/>
</dbReference>
<dbReference type="PROSITE" id="PS50102">
    <property type="entry name" value="RRM"/>
    <property type="match status" value="3"/>
</dbReference>
<comment type="caution">
    <text evidence="4">The sequence shown here is derived from an EMBL/GenBank/DDBJ whole genome shotgun (WGS) entry which is preliminary data.</text>
</comment>
<feature type="compositionally biased region" description="Low complexity" evidence="2">
    <location>
        <begin position="189"/>
        <end position="207"/>
    </location>
</feature>
<feature type="domain" description="RRM" evidence="3">
    <location>
        <begin position="343"/>
        <end position="425"/>
    </location>
</feature>